<dbReference type="Pfam" id="PF13621">
    <property type="entry name" value="Cupin_8"/>
    <property type="match status" value="1"/>
</dbReference>
<gene>
    <name evidence="2" type="ORF">EJ03DRAFT_323865</name>
</gene>
<proteinExistence type="predicted"/>
<dbReference type="OrthoDB" id="47172at2759"/>
<dbReference type="PROSITE" id="PS51184">
    <property type="entry name" value="JMJC"/>
    <property type="match status" value="1"/>
</dbReference>
<sequence length="452" mass="51112">MMDEPDLYSQLLNLATGIAHDLDCSAPDETIQLCGLGPLQIIASRPNDVLEFADAKINAYPYHHVPKHWRRLFEEVSLHKAVGVLRVQAESLNANKRRKLGHEGTADQEPSGDDAEWASDLIAVLERGLLVSGGPGRNDLFQAIFHQLREILPEETDHCVPATFTITRPPQLESQNLIPRAHSVLSMEAFQTWLNDSAQPLIIPDVTNHWPAAKHWQNPRYLLNQTLGGKRTVPVEVGASFTDHDWSQKIMPFKRYVTEHLLPANPKKIGYLAQHDLFWQMPDLKADIITPDYVYTIPPPTSGVALQTAGLNQVEPLDDALVNAWLGPKGTKTPLHTDPYHNILCQVVGYKYIRLYPPDEKERLYPLGVDNKGMHMDNTSSIDIARVRQPSLGLKTEMHDAAEEIYKQYPRFEGAKFVEEILAPGECLYIPLGWWHYVESLSTSFSVSFWWN</sequence>
<dbReference type="EMBL" id="ML995811">
    <property type="protein sequence ID" value="KAF2773362.1"/>
    <property type="molecule type" value="Genomic_DNA"/>
</dbReference>
<dbReference type="AlphaFoldDB" id="A0A6G1LLC5"/>
<dbReference type="SMART" id="SM00558">
    <property type="entry name" value="JmjC"/>
    <property type="match status" value="1"/>
</dbReference>
<dbReference type="InterPro" id="IPR003347">
    <property type="entry name" value="JmjC_dom"/>
</dbReference>
<evidence type="ECO:0000313" key="2">
    <source>
        <dbReference type="EMBL" id="KAF2773362.1"/>
    </source>
</evidence>
<dbReference type="InterPro" id="IPR041667">
    <property type="entry name" value="Cupin_8"/>
</dbReference>
<feature type="domain" description="JmjC" evidence="1">
    <location>
        <begin position="286"/>
        <end position="452"/>
    </location>
</feature>
<reference evidence="2" key="1">
    <citation type="journal article" date="2020" name="Stud. Mycol.">
        <title>101 Dothideomycetes genomes: a test case for predicting lifestyles and emergence of pathogens.</title>
        <authorList>
            <person name="Haridas S."/>
            <person name="Albert R."/>
            <person name="Binder M."/>
            <person name="Bloem J."/>
            <person name="Labutti K."/>
            <person name="Salamov A."/>
            <person name="Andreopoulos B."/>
            <person name="Baker S."/>
            <person name="Barry K."/>
            <person name="Bills G."/>
            <person name="Bluhm B."/>
            <person name="Cannon C."/>
            <person name="Castanera R."/>
            <person name="Culley D."/>
            <person name="Daum C."/>
            <person name="Ezra D."/>
            <person name="Gonzalez J."/>
            <person name="Henrissat B."/>
            <person name="Kuo A."/>
            <person name="Liang C."/>
            <person name="Lipzen A."/>
            <person name="Lutzoni F."/>
            <person name="Magnuson J."/>
            <person name="Mondo S."/>
            <person name="Nolan M."/>
            <person name="Ohm R."/>
            <person name="Pangilinan J."/>
            <person name="Park H.-J."/>
            <person name="Ramirez L."/>
            <person name="Alfaro M."/>
            <person name="Sun H."/>
            <person name="Tritt A."/>
            <person name="Yoshinaga Y."/>
            <person name="Zwiers L.-H."/>
            <person name="Turgeon B."/>
            <person name="Goodwin S."/>
            <person name="Spatafora J."/>
            <person name="Crous P."/>
            <person name="Grigoriev I."/>
        </authorList>
    </citation>
    <scope>NUCLEOTIDE SEQUENCE</scope>
    <source>
        <strain evidence="2">CBS 116005</strain>
    </source>
</reference>
<evidence type="ECO:0000313" key="3">
    <source>
        <dbReference type="Proteomes" id="UP000799436"/>
    </source>
</evidence>
<dbReference type="PANTHER" id="PTHR12461">
    <property type="entry name" value="HYPOXIA-INDUCIBLE FACTOR 1 ALPHA INHIBITOR-RELATED"/>
    <property type="match status" value="1"/>
</dbReference>
<dbReference type="Proteomes" id="UP000799436">
    <property type="component" value="Unassembled WGS sequence"/>
</dbReference>
<protein>
    <submittedName>
        <fullName evidence="2">Clavaminate synthase-like protein</fullName>
    </submittedName>
</protein>
<keyword evidence="3" id="KW-1185">Reference proteome</keyword>
<evidence type="ECO:0000259" key="1">
    <source>
        <dbReference type="PROSITE" id="PS51184"/>
    </source>
</evidence>
<organism evidence="2 3">
    <name type="scientific">Teratosphaeria nubilosa</name>
    <dbReference type="NCBI Taxonomy" id="161662"/>
    <lineage>
        <taxon>Eukaryota</taxon>
        <taxon>Fungi</taxon>
        <taxon>Dikarya</taxon>
        <taxon>Ascomycota</taxon>
        <taxon>Pezizomycotina</taxon>
        <taxon>Dothideomycetes</taxon>
        <taxon>Dothideomycetidae</taxon>
        <taxon>Mycosphaerellales</taxon>
        <taxon>Teratosphaeriaceae</taxon>
        <taxon>Teratosphaeria</taxon>
    </lineage>
</organism>
<dbReference type="PANTHER" id="PTHR12461:SF101">
    <property type="entry name" value="TRNA WYBUTOSINE-SYNTHESIZING PROTEIN 4"/>
    <property type="match status" value="1"/>
</dbReference>
<accession>A0A6G1LLC5</accession>
<name>A0A6G1LLC5_9PEZI</name>
<dbReference type="SUPFAM" id="SSF51197">
    <property type="entry name" value="Clavaminate synthase-like"/>
    <property type="match status" value="1"/>
</dbReference>
<dbReference type="Gene3D" id="2.60.120.650">
    <property type="entry name" value="Cupin"/>
    <property type="match status" value="1"/>
</dbReference>